<evidence type="ECO:0000313" key="17">
    <source>
        <dbReference type="Proteomes" id="UP000736672"/>
    </source>
</evidence>
<evidence type="ECO:0000259" key="14">
    <source>
        <dbReference type="Pfam" id="PF02775"/>
    </source>
</evidence>
<dbReference type="EC" id="4.1.1.1" evidence="4"/>
<dbReference type="OrthoDB" id="308383at2759"/>
<dbReference type="InterPro" id="IPR012110">
    <property type="entry name" value="PDC/IPDC-like"/>
</dbReference>
<evidence type="ECO:0000256" key="12">
    <source>
        <dbReference type="RuleBase" id="RU362132"/>
    </source>
</evidence>
<evidence type="ECO:0000256" key="11">
    <source>
        <dbReference type="PIRSR" id="PIRSR036565-2"/>
    </source>
</evidence>
<comment type="similarity">
    <text evidence="3 12">Belongs to the TPP enzyme family.</text>
</comment>
<gene>
    <name evidence="16" type="ORF">B0J15DRAFT_539492</name>
</gene>
<dbReference type="CDD" id="cd07038">
    <property type="entry name" value="TPP_PYR_PDC_IPDC_like"/>
    <property type="match status" value="1"/>
</dbReference>
<dbReference type="InterPro" id="IPR029061">
    <property type="entry name" value="THDP-binding"/>
</dbReference>
<sequence>MPSAQPHIDLAEYLFRRLAELGLGSIHGVPGDYNLTALDYIEPAGLKWVGNANELNAGYAADGYGRIKGIAAMVTSFGPGELSAVNAIGGAYAEKSPIVHIVGTPALKSQRARQCIHHSLGDGNFKAFSNIYKHITVAQADLEDVHKAPKQIDDVLKQCILQSRPVYVMFPACLVTGKVPPPTDKLDLSIPGYDSLLEDQVVDKVVSRIENAKKPLIIVDGFTYRFGVKKQVNDLVRSTNFPTFTTPFGKGLVDEDMHNFQGVAFGAAGKKAHADRLQASDLVLHFGPLGSEINTFGYTALPNPVNTVTFEKESVRFGNAEKSLQPATSLTSVLNKLLKRILAVKLPVTEPFPEPRASPSLQLQRLPEVKDDTMIDQFSLWLRMSEFLKEGDVVLTETGTSSSGGLDFLLPKNTTIINSSIWLSIGYTLAASQGAALAQREQVKEGTRSHNRTVVFEGDGSLQMTAQSISDMIRNKLNITIFVLNNSGYTVERLIHGFDEIYNDIQPWRNLEAFNYFGAPTDDISYPVRTLSARTWGELWAIIRDPDIQSGKGLTMVEIFVAMDDAPEALKRVIDLLPAKKQQKKE</sequence>
<keyword evidence="6 11" id="KW-0479">Metal-binding</keyword>
<feature type="binding site" evidence="11">
    <location>
        <position position="486"/>
    </location>
    <ligand>
        <name>Mg(2+)</name>
        <dbReference type="ChEBI" id="CHEBI:18420"/>
    </ligand>
</feature>
<dbReference type="Pfam" id="PF00205">
    <property type="entry name" value="TPP_enzyme_M"/>
    <property type="match status" value="1"/>
</dbReference>
<evidence type="ECO:0000256" key="7">
    <source>
        <dbReference type="ARBA" id="ARBA00022793"/>
    </source>
</evidence>
<evidence type="ECO:0000256" key="8">
    <source>
        <dbReference type="ARBA" id="ARBA00022842"/>
    </source>
</evidence>
<evidence type="ECO:0000256" key="6">
    <source>
        <dbReference type="ARBA" id="ARBA00022723"/>
    </source>
</evidence>
<dbReference type="PANTHER" id="PTHR43452:SF11">
    <property type="entry name" value="PYRUVATE DECARBOXYLASE"/>
    <property type="match status" value="1"/>
</dbReference>
<evidence type="ECO:0000256" key="1">
    <source>
        <dbReference type="ARBA" id="ARBA00001041"/>
    </source>
</evidence>
<dbReference type="CDD" id="cd02005">
    <property type="entry name" value="TPP_PDC_IPDC"/>
    <property type="match status" value="1"/>
</dbReference>
<comment type="cofactor">
    <cofactor evidence="11">
        <name>Mg(2+)</name>
        <dbReference type="ChEBI" id="CHEBI:18420"/>
    </cofactor>
    <text evidence="11">Binds 1 Mg(2+) per subunit.</text>
</comment>
<dbReference type="EMBL" id="JAGTJS010000033">
    <property type="protein sequence ID" value="KAH7231460.1"/>
    <property type="molecule type" value="Genomic_DNA"/>
</dbReference>
<feature type="binding site" evidence="11">
    <location>
        <position position="459"/>
    </location>
    <ligand>
        <name>Mg(2+)</name>
        <dbReference type="ChEBI" id="CHEBI:18420"/>
    </ligand>
</feature>
<dbReference type="InterPro" id="IPR047213">
    <property type="entry name" value="TPP_PYR_PDC_IPDC-like"/>
</dbReference>
<dbReference type="SUPFAM" id="SSF52467">
    <property type="entry name" value="DHS-like NAD/FAD-binding domain"/>
    <property type="match status" value="1"/>
</dbReference>
<dbReference type="Pfam" id="PF02775">
    <property type="entry name" value="TPP_enzyme_C"/>
    <property type="match status" value="1"/>
</dbReference>
<feature type="domain" description="Thiamine pyrophosphate enzyme N-terminal TPP-binding" evidence="15">
    <location>
        <begin position="9"/>
        <end position="113"/>
    </location>
</feature>
<protein>
    <recommendedName>
        <fullName evidence="5">Pyruvate decarboxylase</fullName>
        <ecNumber evidence="4">4.1.1.1</ecNumber>
    </recommendedName>
</protein>
<evidence type="ECO:0000256" key="3">
    <source>
        <dbReference type="ARBA" id="ARBA00007812"/>
    </source>
</evidence>
<keyword evidence="10" id="KW-0456">Lyase</keyword>
<evidence type="ECO:0000259" key="15">
    <source>
        <dbReference type="Pfam" id="PF02776"/>
    </source>
</evidence>
<dbReference type="Gene3D" id="3.40.50.970">
    <property type="match status" value="2"/>
</dbReference>
<dbReference type="Proteomes" id="UP000736672">
    <property type="component" value="Unassembled WGS sequence"/>
</dbReference>
<dbReference type="InterPro" id="IPR011766">
    <property type="entry name" value="TPP_enzyme_TPP-bd"/>
</dbReference>
<organism evidence="16 17">
    <name type="scientific">Fusarium solani</name>
    <name type="common">Filamentous fungus</name>
    <dbReference type="NCBI Taxonomy" id="169388"/>
    <lineage>
        <taxon>Eukaryota</taxon>
        <taxon>Fungi</taxon>
        <taxon>Dikarya</taxon>
        <taxon>Ascomycota</taxon>
        <taxon>Pezizomycotina</taxon>
        <taxon>Sordariomycetes</taxon>
        <taxon>Hypocreomycetidae</taxon>
        <taxon>Hypocreales</taxon>
        <taxon>Nectriaceae</taxon>
        <taxon>Fusarium</taxon>
        <taxon>Fusarium solani species complex</taxon>
    </lineage>
</organism>
<evidence type="ECO:0000256" key="5">
    <source>
        <dbReference type="ARBA" id="ARBA00014422"/>
    </source>
</evidence>
<feature type="binding site" evidence="11">
    <location>
        <position position="488"/>
    </location>
    <ligand>
        <name>Mg(2+)</name>
        <dbReference type="ChEBI" id="CHEBI:18420"/>
    </ligand>
</feature>
<proteinExistence type="inferred from homology"/>
<dbReference type="Gene3D" id="3.40.50.1220">
    <property type="entry name" value="TPP-binding domain"/>
    <property type="match status" value="1"/>
</dbReference>
<dbReference type="GO" id="GO:0004737">
    <property type="term" value="F:pyruvate decarboxylase activity"/>
    <property type="evidence" value="ECO:0007669"/>
    <property type="project" value="UniProtKB-EC"/>
</dbReference>
<comment type="cofactor">
    <cofactor evidence="2">
        <name>thiamine diphosphate</name>
        <dbReference type="ChEBI" id="CHEBI:58937"/>
    </cofactor>
</comment>
<name>A0A9P9G1E1_FUSSL</name>
<evidence type="ECO:0000256" key="4">
    <source>
        <dbReference type="ARBA" id="ARBA00013202"/>
    </source>
</evidence>
<dbReference type="GO" id="GO:0000287">
    <property type="term" value="F:magnesium ion binding"/>
    <property type="evidence" value="ECO:0007669"/>
    <property type="project" value="InterPro"/>
</dbReference>
<dbReference type="InterPro" id="IPR012001">
    <property type="entry name" value="Thiamin_PyroP_enz_TPP-bd_dom"/>
</dbReference>
<dbReference type="InterPro" id="IPR029035">
    <property type="entry name" value="DHS-like_NAD/FAD-binding_dom"/>
</dbReference>
<dbReference type="InterPro" id="IPR047214">
    <property type="entry name" value="TPP_PDC_IPDC"/>
</dbReference>
<dbReference type="GO" id="GO:0005829">
    <property type="term" value="C:cytosol"/>
    <property type="evidence" value="ECO:0007669"/>
    <property type="project" value="TreeGrafter"/>
</dbReference>
<reference evidence="16" key="1">
    <citation type="journal article" date="2021" name="Nat. Commun.">
        <title>Genetic determinants of endophytism in the Arabidopsis root mycobiome.</title>
        <authorList>
            <person name="Mesny F."/>
            <person name="Miyauchi S."/>
            <person name="Thiergart T."/>
            <person name="Pickel B."/>
            <person name="Atanasova L."/>
            <person name="Karlsson M."/>
            <person name="Huettel B."/>
            <person name="Barry K.W."/>
            <person name="Haridas S."/>
            <person name="Chen C."/>
            <person name="Bauer D."/>
            <person name="Andreopoulos W."/>
            <person name="Pangilinan J."/>
            <person name="LaButti K."/>
            <person name="Riley R."/>
            <person name="Lipzen A."/>
            <person name="Clum A."/>
            <person name="Drula E."/>
            <person name="Henrissat B."/>
            <person name="Kohler A."/>
            <person name="Grigoriev I.V."/>
            <person name="Martin F.M."/>
            <person name="Hacquard S."/>
        </authorList>
    </citation>
    <scope>NUCLEOTIDE SEQUENCE</scope>
    <source>
        <strain evidence="16">FSSC 5 MPI-SDFR-AT-0091</strain>
    </source>
</reference>
<keyword evidence="8 11" id="KW-0460">Magnesium</keyword>
<comment type="catalytic activity">
    <reaction evidence="1">
        <text>a 2-oxocarboxylate + H(+) = an aldehyde + CO2</text>
        <dbReference type="Rhea" id="RHEA:11628"/>
        <dbReference type="ChEBI" id="CHEBI:15378"/>
        <dbReference type="ChEBI" id="CHEBI:16526"/>
        <dbReference type="ChEBI" id="CHEBI:17478"/>
        <dbReference type="ChEBI" id="CHEBI:35179"/>
        <dbReference type="EC" id="4.1.1.1"/>
    </reaction>
</comment>
<dbReference type="FunFam" id="3.40.50.970:FF:000019">
    <property type="entry name" value="Pyruvate decarboxylase isozyme"/>
    <property type="match status" value="1"/>
</dbReference>
<evidence type="ECO:0000256" key="9">
    <source>
        <dbReference type="ARBA" id="ARBA00023052"/>
    </source>
</evidence>
<keyword evidence="17" id="KW-1185">Reference proteome</keyword>
<comment type="caution">
    <text evidence="16">The sequence shown here is derived from an EMBL/GenBank/DDBJ whole genome shotgun (WGS) entry which is preliminary data.</text>
</comment>
<dbReference type="GO" id="GO:0000949">
    <property type="term" value="P:aromatic amino acid family catabolic process to alcohol via Ehrlich pathway"/>
    <property type="evidence" value="ECO:0007669"/>
    <property type="project" value="TreeGrafter"/>
</dbReference>
<dbReference type="SUPFAM" id="SSF52518">
    <property type="entry name" value="Thiamin diphosphate-binding fold (THDP-binding)"/>
    <property type="match status" value="2"/>
</dbReference>
<dbReference type="GO" id="GO:0030976">
    <property type="term" value="F:thiamine pyrophosphate binding"/>
    <property type="evidence" value="ECO:0007669"/>
    <property type="project" value="InterPro"/>
</dbReference>
<dbReference type="PIRSF" id="PIRSF036565">
    <property type="entry name" value="Pyruvt_ip_decrb"/>
    <property type="match status" value="1"/>
</dbReference>
<keyword evidence="7" id="KW-0210">Decarboxylase</keyword>
<dbReference type="Pfam" id="PF02776">
    <property type="entry name" value="TPP_enzyme_N"/>
    <property type="match status" value="1"/>
</dbReference>
<evidence type="ECO:0000313" key="16">
    <source>
        <dbReference type="EMBL" id="KAH7231460.1"/>
    </source>
</evidence>
<accession>A0A9P9G1E1</accession>
<feature type="domain" description="Thiamine pyrophosphate enzyme central" evidence="13">
    <location>
        <begin position="202"/>
        <end position="321"/>
    </location>
</feature>
<evidence type="ECO:0000256" key="2">
    <source>
        <dbReference type="ARBA" id="ARBA00001964"/>
    </source>
</evidence>
<dbReference type="AlphaFoldDB" id="A0A9P9G1E1"/>
<dbReference type="FunFam" id="3.40.50.970:FF:000024">
    <property type="entry name" value="Pyruvate decarboxylase isozyme"/>
    <property type="match status" value="1"/>
</dbReference>
<dbReference type="GO" id="GO:0005634">
    <property type="term" value="C:nucleus"/>
    <property type="evidence" value="ECO:0007669"/>
    <property type="project" value="TreeGrafter"/>
</dbReference>
<dbReference type="InterPro" id="IPR012000">
    <property type="entry name" value="Thiamin_PyroP_enz_cen_dom"/>
</dbReference>
<keyword evidence="9 12" id="KW-0786">Thiamine pyrophosphate</keyword>
<evidence type="ECO:0000256" key="10">
    <source>
        <dbReference type="ARBA" id="ARBA00023239"/>
    </source>
</evidence>
<evidence type="ECO:0000259" key="13">
    <source>
        <dbReference type="Pfam" id="PF00205"/>
    </source>
</evidence>
<dbReference type="PANTHER" id="PTHR43452">
    <property type="entry name" value="PYRUVATE DECARBOXYLASE"/>
    <property type="match status" value="1"/>
</dbReference>
<feature type="domain" description="Thiamine pyrophosphate enzyme TPP-binding" evidence="14">
    <location>
        <begin position="411"/>
        <end position="492"/>
    </location>
</feature>